<dbReference type="RefSeq" id="WP_146610896.1">
    <property type="nucleotide sequence ID" value="NZ_QLLR01000032.1"/>
</dbReference>
<dbReference type="AlphaFoldDB" id="A0A327S5K2"/>
<accession>A0A327S5K2</accession>
<evidence type="ECO:0000256" key="1">
    <source>
        <dbReference type="SAM" id="SignalP"/>
    </source>
</evidence>
<evidence type="ECO:0000313" key="2">
    <source>
        <dbReference type="EMBL" id="RAJ24340.1"/>
    </source>
</evidence>
<dbReference type="OrthoDB" id="9127154at2"/>
<reference evidence="2 3" key="1">
    <citation type="submission" date="2018-06" db="EMBL/GenBank/DDBJ databases">
        <title>Genomic Encyclopedia of Archaeal and Bacterial Type Strains, Phase II (KMG-II): from individual species to whole genera.</title>
        <authorList>
            <person name="Goeker M."/>
        </authorList>
    </citation>
    <scope>NUCLEOTIDE SEQUENCE [LARGE SCALE GENOMIC DNA]</scope>
    <source>
        <strain evidence="2 3">DSM 14825</strain>
    </source>
</reference>
<evidence type="ECO:0000313" key="3">
    <source>
        <dbReference type="Proteomes" id="UP000249754"/>
    </source>
</evidence>
<organism evidence="2 3">
    <name type="scientific">Pedobacter cryoconitis</name>
    <dbReference type="NCBI Taxonomy" id="188932"/>
    <lineage>
        <taxon>Bacteria</taxon>
        <taxon>Pseudomonadati</taxon>
        <taxon>Bacteroidota</taxon>
        <taxon>Sphingobacteriia</taxon>
        <taxon>Sphingobacteriales</taxon>
        <taxon>Sphingobacteriaceae</taxon>
        <taxon>Pedobacter</taxon>
    </lineage>
</organism>
<feature type="chain" id="PRO_5016334616" evidence="1">
    <location>
        <begin position="20"/>
        <end position="371"/>
    </location>
</feature>
<dbReference type="EMBL" id="QLLR01000032">
    <property type="protein sequence ID" value="RAJ24340.1"/>
    <property type="molecule type" value="Genomic_DNA"/>
</dbReference>
<comment type="caution">
    <text evidence="2">The sequence shown here is derived from an EMBL/GenBank/DDBJ whole genome shotgun (WGS) entry which is preliminary data.</text>
</comment>
<sequence length="371" mass="43174">MIKYSLLILLFFSSNLLFAQTGKIELKTLKPVYETNQYPEIFYAANPKIAEKINTFLQLEDLEHLPNVFQKHPFEKVCYDEQATRGSISFESWKQFKTTKNILSFSVSGDATGAYSENFEAYHNFDLSTGDPVILKTLFTKTGTAQLEKLLNKKVEQRITSYLKANQPPEKTEGTVKQEDDDIDEQISMYNDCLNDVKSNTLEWYKFYFSQDSITFVRGRCSNHALRALDDLDDYFITFSFRELSSYLSLSGKQLLNDSKNLVPLSSPEGKMFRGKINDKYPVSLIISKIYEDGSLQLKYWYDKVKTPIEWRGKFENNHFSLVEDDYHSEELKAWVPRANIEADWRNGNKINGTWINYTTKKVLKVELSRY</sequence>
<name>A0A327S5K2_9SPHI</name>
<gene>
    <name evidence="2" type="ORF">LY11_04513</name>
</gene>
<keyword evidence="1" id="KW-0732">Signal</keyword>
<protein>
    <submittedName>
        <fullName evidence="2">Uncharacterized protein</fullName>
    </submittedName>
</protein>
<proteinExistence type="predicted"/>
<dbReference type="Proteomes" id="UP000249754">
    <property type="component" value="Unassembled WGS sequence"/>
</dbReference>
<feature type="signal peptide" evidence="1">
    <location>
        <begin position="1"/>
        <end position="19"/>
    </location>
</feature>